<dbReference type="EMBL" id="CP144914">
    <property type="protein sequence ID" value="WWD79115.1"/>
    <property type="molecule type" value="Genomic_DNA"/>
</dbReference>
<comment type="similarity">
    <text evidence="1">Belongs to the DnaB/DnaD family.</text>
</comment>
<dbReference type="Proteomes" id="UP000321816">
    <property type="component" value="Chromosome"/>
</dbReference>
<keyword evidence="5" id="KW-1185">Reference proteome</keyword>
<dbReference type="Pfam" id="PF07261">
    <property type="entry name" value="DnaB_2"/>
    <property type="match status" value="1"/>
</dbReference>
<evidence type="ECO:0000313" key="4">
    <source>
        <dbReference type="EMBL" id="WWD79115.1"/>
    </source>
</evidence>
<name>A0A5C7FHY8_9BACI</name>
<protein>
    <submittedName>
        <fullName evidence="4">DnaD domain protein</fullName>
    </submittedName>
</protein>
<proteinExistence type="inferred from homology"/>
<feature type="domain" description="DnaB/C C-terminal" evidence="3">
    <location>
        <begin position="173"/>
        <end position="245"/>
    </location>
</feature>
<evidence type="ECO:0000256" key="1">
    <source>
        <dbReference type="ARBA" id="ARBA00093462"/>
    </source>
</evidence>
<dbReference type="NCBIfam" id="TIGR01446">
    <property type="entry name" value="DnaD_dom"/>
    <property type="match status" value="1"/>
</dbReference>
<dbReference type="SUPFAM" id="SSF158499">
    <property type="entry name" value="DnaD domain-like"/>
    <property type="match status" value="1"/>
</dbReference>
<evidence type="ECO:0000259" key="3">
    <source>
        <dbReference type="Pfam" id="PF07261"/>
    </source>
</evidence>
<accession>A0A5C7FHY8</accession>
<feature type="compositionally biased region" description="Low complexity" evidence="2">
    <location>
        <begin position="144"/>
        <end position="153"/>
    </location>
</feature>
<evidence type="ECO:0000256" key="2">
    <source>
        <dbReference type="SAM" id="MobiDB-lite"/>
    </source>
</evidence>
<evidence type="ECO:0000313" key="5">
    <source>
        <dbReference type="Proteomes" id="UP000321816"/>
    </source>
</evidence>
<organism evidence="4 5">
    <name type="scientific">Alkalicoccus halolimnae</name>
    <dbReference type="NCBI Taxonomy" id="1667239"/>
    <lineage>
        <taxon>Bacteria</taxon>
        <taxon>Bacillati</taxon>
        <taxon>Bacillota</taxon>
        <taxon>Bacilli</taxon>
        <taxon>Bacillales</taxon>
        <taxon>Bacillaceae</taxon>
        <taxon>Alkalicoccus</taxon>
    </lineage>
</organism>
<dbReference type="OrthoDB" id="1258529at2"/>
<sequence length="311" mass="34880">MKRVVLKEELAAITKDYKLAMVLNQMMYWALRTKDTAAYKKEEHLGETQVSGWIYKSGEELAEEMMMNVSSCSMRTYLKKLVAAGWLTERSNPNYKWDKTRQYRVSWRKIENDVCTAGYTLEDSWMKPSPAVRTTEDPASIQKNSASNAAVSSAIPENTSKITGQNIRQTSLLQTYEKQFGKAGPAAVQKLETWTTSDIFDDSRAVLTYALELAAAYQARSFAYVEAMLKSWIHKGKVTLQTIKETDAPREAEMPKLLLHPTPAVSGGELTAAKAEAAKWRHALKQKRNALAKADSFTCSQTGHTKSAMTK</sequence>
<dbReference type="Gene3D" id="1.10.10.630">
    <property type="entry name" value="DnaD domain-like"/>
    <property type="match status" value="1"/>
</dbReference>
<dbReference type="AlphaFoldDB" id="A0A5C7FHY8"/>
<dbReference type="InterPro" id="IPR006343">
    <property type="entry name" value="DnaB/C_C"/>
</dbReference>
<feature type="region of interest" description="Disordered" evidence="2">
    <location>
        <begin position="130"/>
        <end position="153"/>
    </location>
</feature>
<dbReference type="KEGG" id="ahal:FTX54_011875"/>
<dbReference type="InterPro" id="IPR034829">
    <property type="entry name" value="DnaD-like_sf"/>
</dbReference>
<dbReference type="RefSeq" id="WP_147803574.1">
    <property type="nucleotide sequence ID" value="NZ_CP144914.1"/>
</dbReference>
<reference evidence="4 5" key="1">
    <citation type="submission" date="2024-01" db="EMBL/GenBank/DDBJ databases">
        <title>Complete Genome Sequence of Alkalicoccus halolimnae BZ-SZ-XJ29T, a Moderately Halophilic Bacterium Isolated from a Salt Lake.</title>
        <authorList>
            <person name="Zhao B."/>
        </authorList>
    </citation>
    <scope>NUCLEOTIDE SEQUENCE [LARGE SCALE GENOMIC DNA]</scope>
    <source>
        <strain evidence="4 5">BZ-SZ-XJ29</strain>
    </source>
</reference>
<gene>
    <name evidence="4" type="ORF">FTX54_011875</name>
</gene>